<evidence type="ECO:0000256" key="9">
    <source>
        <dbReference type="ARBA" id="ARBA00023303"/>
    </source>
</evidence>
<dbReference type="AlphaFoldDB" id="A0A820A2E9"/>
<dbReference type="InterPro" id="IPR027309">
    <property type="entry name" value="P2X_extracellular_dom_sf"/>
</dbReference>
<sequence>YIILVKKGYQQFQEPQGSSIIKVKGAAGISIYNSNLHTGNADQALWDAADYVVPSIETNAFFIATRKTVTYGQRQGICPSSLDDNLFCNSTYNPCKRDMPIPNAFECFPTYKFNLLQSGDDKLSPGVNFRFVERYRSNETDYRTTTKVYGLRFILTIAGHGGRFDIRRLFLAIGSGIGYLIIAELVSEFIFMRIHRHREEFRRNKIKVCSLKENKNDRLANIVEY</sequence>
<dbReference type="GO" id="GO:0070588">
    <property type="term" value="P:calcium ion transmembrane transport"/>
    <property type="evidence" value="ECO:0007669"/>
    <property type="project" value="TreeGrafter"/>
</dbReference>
<protein>
    <recommendedName>
        <fullName evidence="13">Purinergic receptor</fullName>
    </recommendedName>
</protein>
<keyword evidence="3" id="KW-0813">Transport</keyword>
<evidence type="ECO:0000313" key="11">
    <source>
        <dbReference type="EMBL" id="CAF4186444.1"/>
    </source>
</evidence>
<dbReference type="GO" id="GO:0012505">
    <property type="term" value="C:endomembrane system"/>
    <property type="evidence" value="ECO:0007669"/>
    <property type="project" value="UniProtKB-SubCell"/>
</dbReference>
<evidence type="ECO:0000256" key="3">
    <source>
        <dbReference type="ARBA" id="ARBA00022448"/>
    </source>
</evidence>
<dbReference type="Proteomes" id="UP000663836">
    <property type="component" value="Unassembled WGS sequence"/>
</dbReference>
<reference evidence="11" key="1">
    <citation type="submission" date="2021-02" db="EMBL/GenBank/DDBJ databases">
        <authorList>
            <person name="Nowell W R."/>
        </authorList>
    </citation>
    <scope>NUCLEOTIDE SEQUENCE</scope>
</reference>
<evidence type="ECO:0000256" key="8">
    <source>
        <dbReference type="ARBA" id="ARBA00023286"/>
    </source>
</evidence>
<feature type="transmembrane region" description="Helical" evidence="10">
    <location>
        <begin position="169"/>
        <end position="192"/>
    </location>
</feature>
<evidence type="ECO:0000256" key="10">
    <source>
        <dbReference type="SAM" id="Phobius"/>
    </source>
</evidence>
<keyword evidence="7 10" id="KW-0472">Membrane</keyword>
<evidence type="ECO:0000256" key="1">
    <source>
        <dbReference type="ARBA" id="ARBA00004308"/>
    </source>
</evidence>
<keyword evidence="9" id="KW-0407">Ion channel</keyword>
<keyword evidence="4 10" id="KW-0812">Transmembrane</keyword>
<evidence type="ECO:0000256" key="7">
    <source>
        <dbReference type="ARBA" id="ARBA00023136"/>
    </source>
</evidence>
<comment type="subcellular location">
    <subcellularLocation>
        <location evidence="1">Endomembrane system</location>
    </subcellularLocation>
</comment>
<organism evidence="11 12">
    <name type="scientific">Rotaria sordida</name>
    <dbReference type="NCBI Taxonomy" id="392033"/>
    <lineage>
        <taxon>Eukaryota</taxon>
        <taxon>Metazoa</taxon>
        <taxon>Spiralia</taxon>
        <taxon>Gnathifera</taxon>
        <taxon>Rotifera</taxon>
        <taxon>Eurotatoria</taxon>
        <taxon>Bdelloidea</taxon>
        <taxon>Philodinida</taxon>
        <taxon>Philodinidae</taxon>
        <taxon>Rotaria</taxon>
    </lineage>
</organism>
<keyword evidence="6" id="KW-0406">Ion transport</keyword>
<feature type="non-terminal residue" evidence="11">
    <location>
        <position position="1"/>
    </location>
</feature>
<evidence type="ECO:0000256" key="4">
    <source>
        <dbReference type="ARBA" id="ARBA00022692"/>
    </source>
</evidence>
<proteinExistence type="inferred from homology"/>
<dbReference type="Pfam" id="PF00864">
    <property type="entry name" value="P2X_receptor"/>
    <property type="match status" value="2"/>
</dbReference>
<dbReference type="PANTHER" id="PTHR10125:SF31">
    <property type="entry name" value="P2X RECEPTOR E"/>
    <property type="match status" value="1"/>
</dbReference>
<accession>A0A820A2E9</accession>
<dbReference type="InterPro" id="IPR059116">
    <property type="entry name" value="P2X_receptor"/>
</dbReference>
<name>A0A820A2E9_9BILA</name>
<evidence type="ECO:0000256" key="6">
    <source>
        <dbReference type="ARBA" id="ARBA00023065"/>
    </source>
</evidence>
<dbReference type="GO" id="GO:0004931">
    <property type="term" value="F:extracellularly ATP-gated monoatomic cation channel activity"/>
    <property type="evidence" value="ECO:0007669"/>
    <property type="project" value="TreeGrafter"/>
</dbReference>
<gene>
    <name evidence="11" type="ORF">JBS370_LOCUS35793</name>
</gene>
<evidence type="ECO:0000313" key="12">
    <source>
        <dbReference type="Proteomes" id="UP000663836"/>
    </source>
</evidence>
<evidence type="ECO:0008006" key="13">
    <source>
        <dbReference type="Google" id="ProtNLM"/>
    </source>
</evidence>
<dbReference type="GO" id="GO:0016020">
    <property type="term" value="C:membrane"/>
    <property type="evidence" value="ECO:0007669"/>
    <property type="project" value="TreeGrafter"/>
</dbReference>
<dbReference type="Gene3D" id="2.60.490.10">
    <property type="entry name" value="atp-gated p2x4 ion channel domain"/>
    <property type="match status" value="2"/>
</dbReference>
<dbReference type="EMBL" id="CAJOBD010012988">
    <property type="protein sequence ID" value="CAF4186444.1"/>
    <property type="molecule type" value="Genomic_DNA"/>
</dbReference>
<comment type="caution">
    <text evidence="11">The sequence shown here is derived from an EMBL/GenBank/DDBJ whole genome shotgun (WGS) entry which is preliminary data.</text>
</comment>
<comment type="similarity">
    <text evidence="2">Belongs to the P2X receptor family.</text>
</comment>
<keyword evidence="5 10" id="KW-1133">Transmembrane helix</keyword>
<dbReference type="PANTHER" id="PTHR10125">
    <property type="entry name" value="P2X PURINOCEPTOR"/>
    <property type="match status" value="1"/>
</dbReference>
<evidence type="ECO:0000256" key="5">
    <source>
        <dbReference type="ARBA" id="ARBA00022989"/>
    </source>
</evidence>
<evidence type="ECO:0000256" key="2">
    <source>
        <dbReference type="ARBA" id="ARBA00009848"/>
    </source>
</evidence>
<dbReference type="GO" id="GO:0098794">
    <property type="term" value="C:postsynapse"/>
    <property type="evidence" value="ECO:0007669"/>
    <property type="project" value="GOC"/>
</dbReference>
<keyword evidence="8" id="KW-1071">Ligand-gated ion channel</keyword>